<organism evidence="1">
    <name type="scientific">marine sediment metagenome</name>
    <dbReference type="NCBI Taxonomy" id="412755"/>
    <lineage>
        <taxon>unclassified sequences</taxon>
        <taxon>metagenomes</taxon>
        <taxon>ecological metagenomes</taxon>
    </lineage>
</organism>
<sequence>HYINIGTTSGNGIYNIEGNWTNTGIFNPGTSTVNFMGNNNQSITSTGGEIFNNLSINNSGASPINRIVLLNNVNVSGTFTFTLGNIETGANKLFLSNQTITSLNYTSVTGSRVIGKFERGINTTGNYLFPIGSDSNYNPLNLNLNIAPAAGSVLSEFFDTDPGSSGLPLPDADVEVFEAYDDGYWSLTSTGFSCGDYNINLDGSGFLTPIQDITRIIKRPAGGDWLLDGTHSDAIGSVGYRFNLTGDILTTGNHFGFGRSRPRILEHPADTAVCDGESASFSVSVLGRIPLYYQWQENQGSGWNNISDAGI</sequence>
<evidence type="ECO:0008006" key="2">
    <source>
        <dbReference type="Google" id="ProtNLM"/>
    </source>
</evidence>
<dbReference type="AlphaFoldDB" id="X1PT80"/>
<feature type="non-terminal residue" evidence="1">
    <location>
        <position position="311"/>
    </location>
</feature>
<feature type="non-terminal residue" evidence="1">
    <location>
        <position position="1"/>
    </location>
</feature>
<name>X1PT80_9ZZZZ</name>
<comment type="caution">
    <text evidence="1">The sequence shown here is derived from an EMBL/GenBank/DDBJ whole genome shotgun (WGS) entry which is preliminary data.</text>
</comment>
<dbReference type="EMBL" id="BARW01003905">
    <property type="protein sequence ID" value="GAI59028.1"/>
    <property type="molecule type" value="Genomic_DNA"/>
</dbReference>
<accession>X1PT80</accession>
<protein>
    <recommendedName>
        <fullName evidence="2">Ig-like domain-containing protein</fullName>
    </recommendedName>
</protein>
<evidence type="ECO:0000313" key="1">
    <source>
        <dbReference type="EMBL" id="GAI59028.1"/>
    </source>
</evidence>
<gene>
    <name evidence="1" type="ORF">S12H4_09565</name>
</gene>
<reference evidence="1" key="1">
    <citation type="journal article" date="2014" name="Front. Microbiol.">
        <title>High frequency of phylogenetically diverse reductive dehalogenase-homologous genes in deep subseafloor sedimentary metagenomes.</title>
        <authorList>
            <person name="Kawai M."/>
            <person name="Futagami T."/>
            <person name="Toyoda A."/>
            <person name="Takaki Y."/>
            <person name="Nishi S."/>
            <person name="Hori S."/>
            <person name="Arai W."/>
            <person name="Tsubouchi T."/>
            <person name="Morono Y."/>
            <person name="Uchiyama I."/>
            <person name="Ito T."/>
            <person name="Fujiyama A."/>
            <person name="Inagaki F."/>
            <person name="Takami H."/>
        </authorList>
    </citation>
    <scope>NUCLEOTIDE SEQUENCE</scope>
    <source>
        <strain evidence="1">Expedition CK06-06</strain>
    </source>
</reference>
<proteinExistence type="predicted"/>